<proteinExistence type="predicted"/>
<keyword evidence="2" id="KW-0946">Virion</keyword>
<keyword evidence="1" id="KW-0732">Signal</keyword>
<feature type="chain" id="PRO_5026703015" evidence="1">
    <location>
        <begin position="28"/>
        <end position="234"/>
    </location>
</feature>
<name>A0A6L3V4Q3_9BACI</name>
<organism evidence="2 3">
    <name type="scientific">Cytobacillus depressus</name>
    <dbReference type="NCBI Taxonomy" id="1602942"/>
    <lineage>
        <taxon>Bacteria</taxon>
        <taxon>Bacillati</taxon>
        <taxon>Bacillota</taxon>
        <taxon>Bacilli</taxon>
        <taxon>Bacillales</taxon>
        <taxon>Bacillaceae</taxon>
        <taxon>Cytobacillus</taxon>
    </lineage>
</organism>
<dbReference type="Pfam" id="PF12389">
    <property type="entry name" value="Peptidase_M73"/>
    <property type="match status" value="1"/>
</dbReference>
<gene>
    <name evidence="2" type="ORF">F7731_11290</name>
</gene>
<accession>A0A6L3V4Q3</accession>
<dbReference type="AlphaFoldDB" id="A0A6L3V4Q3"/>
<sequence>MSIKKKLGLGVASAALGLSLIGGGTWAAFNDIETMTNSFTAGVLDLGIDGAATGQINVSKLVPGDKIKRTFKITNNGNVDIDKVYLTTVANFTQGARGADGAVPGNSNPNDFLKQFKITVYKADGTDLLKNITTQTTVGNQTYKSLYDFAEATKSGTKFNITTGNGLPNKPASDPTSPDFDGIDADEITMELEFFDDQSKTNGEYNQNKYMGNGVVLDFTFEATQKQGVERTND</sequence>
<dbReference type="NCBIfam" id="TIGR04088">
    <property type="entry name" value="cognate_SipW"/>
    <property type="match status" value="1"/>
</dbReference>
<reference evidence="2 3" key="1">
    <citation type="journal article" date="2016" name="Antonie Van Leeuwenhoek">
        <title>Bacillus depressus sp. nov., isolated from soil of a sunflower field.</title>
        <authorList>
            <person name="Wei X."/>
            <person name="Xin D."/>
            <person name="Xin Y."/>
            <person name="Zhang H."/>
            <person name="Wang T."/>
            <person name="Zhang J."/>
        </authorList>
    </citation>
    <scope>NUCLEOTIDE SEQUENCE [LARGE SCALE GENOMIC DNA]</scope>
    <source>
        <strain evidence="2 3">BZ1</strain>
    </source>
</reference>
<dbReference type="Proteomes" id="UP000481030">
    <property type="component" value="Unassembled WGS sequence"/>
</dbReference>
<feature type="signal peptide" evidence="1">
    <location>
        <begin position="1"/>
        <end position="27"/>
    </location>
</feature>
<keyword evidence="3" id="KW-1185">Reference proteome</keyword>
<evidence type="ECO:0000313" key="3">
    <source>
        <dbReference type="Proteomes" id="UP000481030"/>
    </source>
</evidence>
<dbReference type="InterPro" id="IPR022121">
    <property type="entry name" value="Peptidase_M73_camelysin"/>
</dbReference>
<dbReference type="RefSeq" id="WP_151534891.1">
    <property type="nucleotide sequence ID" value="NZ_WBOS01000004.1"/>
</dbReference>
<protein>
    <submittedName>
        <fullName evidence="2">Spore coat protein</fullName>
    </submittedName>
</protein>
<dbReference type="InterPro" id="IPR023833">
    <property type="entry name" value="Signal_pept_SipW-depend-type"/>
</dbReference>
<dbReference type="EMBL" id="WBOS01000004">
    <property type="protein sequence ID" value="KAB2336089.1"/>
    <property type="molecule type" value="Genomic_DNA"/>
</dbReference>
<dbReference type="OrthoDB" id="2660939at2"/>
<keyword evidence="2" id="KW-0167">Capsid protein</keyword>
<evidence type="ECO:0000313" key="2">
    <source>
        <dbReference type="EMBL" id="KAB2336089.1"/>
    </source>
</evidence>
<evidence type="ECO:0000256" key="1">
    <source>
        <dbReference type="SAM" id="SignalP"/>
    </source>
</evidence>
<comment type="caution">
    <text evidence="2">The sequence shown here is derived from an EMBL/GenBank/DDBJ whole genome shotgun (WGS) entry which is preliminary data.</text>
</comment>